<dbReference type="RefSeq" id="WP_117268426.1">
    <property type="nucleotide sequence ID" value="NZ_UKAS01000048.1"/>
</dbReference>
<gene>
    <name evidence="2" type="ORF">SAMEA3729809_05570</name>
</gene>
<dbReference type="InterPro" id="IPR051411">
    <property type="entry name" value="Polyketide_trans_af380"/>
</dbReference>
<dbReference type="SUPFAM" id="SSF53474">
    <property type="entry name" value="alpha/beta-Hydrolases"/>
    <property type="match status" value="1"/>
</dbReference>
<sequence>MKTRRKITDISLALILSSLLLPGASAVEINSITFPTGYANFYHSQHVVIQKVRFSNPYGIEIAGNLVLPAAYKPGNPLPAIIIGHPMGAVKEQSSMLYAQVLAEHGFATLAFDMPFWGESGGTPRQAVEPTMFEDAFSSAVDYLGTRPEIDKARIGVLGICASGGYSISAMKIDPRIRALATAAMVEMGTAARTMMVDEAAVKAGVMQREVEFAGGKPVYTGGTVTKLTADSNPMQREFYEFYRTRRGEFTPEGADKNHTTMPLLSQNAKLLNFYPFNGIENIKRPLLFITGDISMSRGFSEEAYKRASEPKELYLVKGANHTDMYDNADKIPFSKLIQFFQQNLR</sequence>
<feature type="signal peptide" evidence="1">
    <location>
        <begin position="1"/>
        <end position="26"/>
    </location>
</feature>
<dbReference type="Proteomes" id="UP000258928">
    <property type="component" value="Unassembled WGS sequence"/>
</dbReference>
<reference evidence="2 3" key="1">
    <citation type="submission" date="2018-08" db="EMBL/GenBank/DDBJ databases">
        <authorList>
            <consortium name="Pathogen Informatics"/>
        </authorList>
    </citation>
    <scope>NUCLEOTIDE SEQUENCE [LARGE SCALE GENOMIC DNA]</scope>
    <source>
        <strain evidence="2 3">EuSCAPE_TR218</strain>
    </source>
</reference>
<dbReference type="EMBL" id="UKAS01000048">
    <property type="protein sequence ID" value="SXF99595.1"/>
    <property type="molecule type" value="Genomic_DNA"/>
</dbReference>
<proteinExistence type="predicted"/>
<dbReference type="InterPro" id="IPR029058">
    <property type="entry name" value="AB_hydrolase_fold"/>
</dbReference>
<feature type="chain" id="PRO_5044821334" evidence="1">
    <location>
        <begin position="27"/>
        <end position="346"/>
    </location>
</feature>
<keyword evidence="1" id="KW-0732">Signal</keyword>
<dbReference type="AlphaFoldDB" id="A0ABD7PEL7"/>
<dbReference type="Gene3D" id="1.10.10.800">
    <property type="match status" value="1"/>
</dbReference>
<dbReference type="InterPro" id="IPR010520">
    <property type="entry name" value="FrsA-like"/>
</dbReference>
<dbReference type="Gene3D" id="3.40.50.1820">
    <property type="entry name" value="alpha/beta hydrolase"/>
    <property type="match status" value="1"/>
</dbReference>
<evidence type="ECO:0000313" key="2">
    <source>
        <dbReference type="EMBL" id="SXF99595.1"/>
    </source>
</evidence>
<comment type="caution">
    <text evidence="2">The sequence shown here is derived from an EMBL/GenBank/DDBJ whole genome shotgun (WGS) entry which is preliminary data.</text>
</comment>
<evidence type="ECO:0000256" key="1">
    <source>
        <dbReference type="SAM" id="SignalP"/>
    </source>
</evidence>
<dbReference type="PANTHER" id="PTHR47751:SF1">
    <property type="entry name" value="SUPERFAMILY HYDROLASE, PUTATIVE (AFU_ORTHOLOGUE AFUA_2G16580)-RELATED"/>
    <property type="match status" value="1"/>
</dbReference>
<accession>A0ABD7PEL7</accession>
<evidence type="ECO:0000313" key="3">
    <source>
        <dbReference type="Proteomes" id="UP000258928"/>
    </source>
</evidence>
<protein>
    <submittedName>
        <fullName evidence="2">Conserved hypothetical signal peptide protein</fullName>
    </submittedName>
</protein>
<dbReference type="Pfam" id="PF06500">
    <property type="entry name" value="FrsA-like"/>
    <property type="match status" value="1"/>
</dbReference>
<organism evidence="2 3">
    <name type="scientific">Klebsiella variicola</name>
    <dbReference type="NCBI Taxonomy" id="244366"/>
    <lineage>
        <taxon>Bacteria</taxon>
        <taxon>Pseudomonadati</taxon>
        <taxon>Pseudomonadota</taxon>
        <taxon>Gammaproteobacteria</taxon>
        <taxon>Enterobacterales</taxon>
        <taxon>Enterobacteriaceae</taxon>
        <taxon>Klebsiella/Raoultella group</taxon>
        <taxon>Klebsiella</taxon>
        <taxon>Klebsiella pneumoniae complex</taxon>
    </lineage>
</organism>
<dbReference type="PANTHER" id="PTHR47751">
    <property type="entry name" value="SUPERFAMILY HYDROLASE, PUTATIVE (AFU_ORTHOLOGUE AFUA_2G16580)-RELATED"/>
    <property type="match status" value="1"/>
</dbReference>
<name>A0ABD7PEL7_KLEVA</name>